<keyword evidence="1" id="KW-0677">Repeat</keyword>
<dbReference type="SUPFAM" id="SSF52058">
    <property type="entry name" value="L domain-like"/>
    <property type="match status" value="1"/>
</dbReference>
<evidence type="ECO:0000313" key="7">
    <source>
        <dbReference type="Proteomes" id="UP000316621"/>
    </source>
</evidence>
<dbReference type="Gramene" id="RZC72782">
    <property type="protein sequence ID" value="RZC72782"/>
    <property type="gene ID" value="C5167_048263"/>
</dbReference>
<dbReference type="InterPro" id="IPR002182">
    <property type="entry name" value="NB-ARC"/>
</dbReference>
<dbReference type="InterPro" id="IPR058922">
    <property type="entry name" value="WHD_DRP"/>
</dbReference>
<evidence type="ECO:0000313" key="6">
    <source>
        <dbReference type="EMBL" id="RZC72782.1"/>
    </source>
</evidence>
<dbReference type="PANTHER" id="PTHR23155:SF1185">
    <property type="entry name" value="DISEASE RESISTANCE RPP8-LIKE PROTEIN 3-RELATED"/>
    <property type="match status" value="1"/>
</dbReference>
<organism evidence="6 7">
    <name type="scientific">Papaver somniferum</name>
    <name type="common">Opium poppy</name>
    <dbReference type="NCBI Taxonomy" id="3469"/>
    <lineage>
        <taxon>Eukaryota</taxon>
        <taxon>Viridiplantae</taxon>
        <taxon>Streptophyta</taxon>
        <taxon>Embryophyta</taxon>
        <taxon>Tracheophyta</taxon>
        <taxon>Spermatophyta</taxon>
        <taxon>Magnoliopsida</taxon>
        <taxon>Ranunculales</taxon>
        <taxon>Papaveraceae</taxon>
        <taxon>Papaveroideae</taxon>
        <taxon>Papaver</taxon>
    </lineage>
</organism>
<dbReference type="Gene3D" id="1.10.10.10">
    <property type="entry name" value="Winged helix-like DNA-binding domain superfamily/Winged helix DNA-binding domain"/>
    <property type="match status" value="1"/>
</dbReference>
<dbReference type="PANTHER" id="PTHR23155">
    <property type="entry name" value="DISEASE RESISTANCE PROTEIN RP"/>
    <property type="match status" value="1"/>
</dbReference>
<evidence type="ECO:0000259" key="5">
    <source>
        <dbReference type="Pfam" id="PF23598"/>
    </source>
</evidence>
<dbReference type="Pfam" id="PF00931">
    <property type="entry name" value="NB-ARC"/>
    <property type="match status" value="1"/>
</dbReference>
<accession>A0A4Y7KK87</accession>
<dbReference type="AlphaFoldDB" id="A0A4Y7KK87"/>
<dbReference type="InterPro" id="IPR044974">
    <property type="entry name" value="Disease_R_plants"/>
</dbReference>
<dbReference type="GO" id="GO:0098542">
    <property type="term" value="P:defense response to other organism"/>
    <property type="evidence" value="ECO:0007669"/>
    <property type="project" value="TreeGrafter"/>
</dbReference>
<dbReference type="PRINTS" id="PR00364">
    <property type="entry name" value="DISEASERSIST"/>
</dbReference>
<feature type="domain" description="NB-ARC" evidence="3">
    <location>
        <begin position="22"/>
        <end position="116"/>
    </location>
</feature>
<dbReference type="SUPFAM" id="SSF52540">
    <property type="entry name" value="P-loop containing nucleoside triphosphate hydrolases"/>
    <property type="match status" value="1"/>
</dbReference>
<dbReference type="InterPro" id="IPR027417">
    <property type="entry name" value="P-loop_NTPase"/>
</dbReference>
<evidence type="ECO:0000259" key="3">
    <source>
        <dbReference type="Pfam" id="PF00931"/>
    </source>
</evidence>
<dbReference type="Gene3D" id="3.40.50.300">
    <property type="entry name" value="P-loop containing nucleotide triphosphate hydrolases"/>
    <property type="match status" value="1"/>
</dbReference>
<gene>
    <name evidence="6" type="ORF">C5167_048263</name>
</gene>
<dbReference type="InterPro" id="IPR032675">
    <property type="entry name" value="LRR_dom_sf"/>
</dbReference>
<dbReference type="GO" id="GO:0043531">
    <property type="term" value="F:ADP binding"/>
    <property type="evidence" value="ECO:0007669"/>
    <property type="project" value="InterPro"/>
</dbReference>
<dbReference type="InterPro" id="IPR036388">
    <property type="entry name" value="WH-like_DNA-bd_sf"/>
</dbReference>
<name>A0A4Y7KK87_PAPSO</name>
<dbReference type="InterPro" id="IPR055414">
    <property type="entry name" value="LRR_R13L4/SHOC2-like"/>
</dbReference>
<dbReference type="Proteomes" id="UP000316621">
    <property type="component" value="Chromosome 8"/>
</dbReference>
<sequence>MMQLSLRNRYPHVVDDDVIGFDEHMQTLLTELIKDEERRCVVSVVGVGDLGKTTLAKKSYRHDTVKSHFYCCGWSSISQQLNVKVVLEEILKWISLTSSGMNEQDLMKELYNYLQEMTYGMSVTGISCLRPFRRGTEEAKRVNGILELSYHDLPSHLKPCFLYLGRFPEDRPIPRKKLIQLWIAEGFVSHTQENSRETLEDIGKHQYLAELIQRCMVQAGKEPLHPEAKDKHQICRVHDLMLDLCLSKGKEIYFLDVYDQRRQRGNVITYGRLRNGRLRRCAADIIYIDNTYRYKLLVKMSWGLRRAPFNYQNFKLLRVLDLENYLELYDENTTEEVSKLIHMRYLGIRLVPVISSSICNLQNLQVLKLGSFNSHGWLPETVTMMVQLRHLTISRNVSVAENFRVETLVNLQTFSDIPAGEWIRKGCFDNLVDLRKLGVKSTSLLQTNIILEEIVRKRSSSSSSSSSYDQYQNPIRSLCISTSEGFPNSIFESLSCCHNLHSLILAGKLEIVNLQSCPPNLTKLTLKYDISFTEDPMATLEHLSRLRDLDLRNCKYEGEEMVCSSQGFPQLQYLSMYLLPNIKDWRIDQGGMPHLKEIHLDYVPDLRRLPEGLRFITTLEKLKLKDTPLIKERVVEGGEDWYKIRHIPIVDTSYIVLSFKRHDVDGEYEFEADNEDAISTEELEH</sequence>
<dbReference type="Gene3D" id="3.80.10.10">
    <property type="entry name" value="Ribonuclease Inhibitor"/>
    <property type="match status" value="1"/>
</dbReference>
<evidence type="ECO:0000256" key="2">
    <source>
        <dbReference type="ARBA" id="ARBA00022821"/>
    </source>
</evidence>
<feature type="domain" description="Disease resistance R13L4/SHOC-2-like LRR" evidence="5">
    <location>
        <begin position="311"/>
        <end position="606"/>
    </location>
</feature>
<reference evidence="6 7" key="1">
    <citation type="journal article" date="2018" name="Science">
        <title>The opium poppy genome and morphinan production.</title>
        <authorList>
            <person name="Guo L."/>
            <person name="Winzer T."/>
            <person name="Yang X."/>
            <person name="Li Y."/>
            <person name="Ning Z."/>
            <person name="He Z."/>
            <person name="Teodor R."/>
            <person name="Lu Y."/>
            <person name="Bowser T.A."/>
            <person name="Graham I.A."/>
            <person name="Ye K."/>
        </authorList>
    </citation>
    <scope>NUCLEOTIDE SEQUENCE [LARGE SCALE GENOMIC DNA]</scope>
    <source>
        <strain evidence="7">cv. HN1</strain>
        <tissue evidence="6">Leaves</tissue>
    </source>
</reference>
<evidence type="ECO:0000256" key="1">
    <source>
        <dbReference type="ARBA" id="ARBA00022737"/>
    </source>
</evidence>
<keyword evidence="7" id="KW-1185">Reference proteome</keyword>
<dbReference type="Pfam" id="PF23598">
    <property type="entry name" value="LRR_14"/>
    <property type="match status" value="1"/>
</dbReference>
<feature type="domain" description="Disease resistance protein winged helix" evidence="4">
    <location>
        <begin position="167"/>
        <end position="245"/>
    </location>
</feature>
<proteinExistence type="predicted"/>
<evidence type="ECO:0000259" key="4">
    <source>
        <dbReference type="Pfam" id="PF23559"/>
    </source>
</evidence>
<dbReference type="FunFam" id="1.10.10.10:FF:000322">
    <property type="entry name" value="Probable disease resistance protein At1g63360"/>
    <property type="match status" value="1"/>
</dbReference>
<dbReference type="Pfam" id="PF23559">
    <property type="entry name" value="WHD_DRP"/>
    <property type="match status" value="1"/>
</dbReference>
<keyword evidence="2" id="KW-0611">Plant defense</keyword>
<protein>
    <submittedName>
        <fullName evidence="6">Uncharacterized protein</fullName>
    </submittedName>
</protein>
<dbReference type="EMBL" id="CM010722">
    <property type="protein sequence ID" value="RZC72782.1"/>
    <property type="molecule type" value="Genomic_DNA"/>
</dbReference>